<organism evidence="2 3">
    <name type="scientific">Paractinoplanes durhamensis</name>
    <dbReference type="NCBI Taxonomy" id="113563"/>
    <lineage>
        <taxon>Bacteria</taxon>
        <taxon>Bacillati</taxon>
        <taxon>Actinomycetota</taxon>
        <taxon>Actinomycetes</taxon>
        <taxon>Micromonosporales</taxon>
        <taxon>Micromonosporaceae</taxon>
        <taxon>Paractinoplanes</taxon>
    </lineage>
</organism>
<comment type="caution">
    <text evidence="2">The sequence shown here is derived from an EMBL/GenBank/DDBJ whole genome shotgun (WGS) entry which is preliminary data.</text>
</comment>
<evidence type="ECO:0000256" key="1">
    <source>
        <dbReference type="SAM" id="MobiDB-lite"/>
    </source>
</evidence>
<proteinExistence type="predicted"/>
<reference evidence="2 3" key="1">
    <citation type="submission" date="2021-01" db="EMBL/GenBank/DDBJ databases">
        <title>Whole genome shotgun sequence of Actinoplanes durhamensis NBRC 14914.</title>
        <authorList>
            <person name="Komaki H."/>
            <person name="Tamura T."/>
        </authorList>
    </citation>
    <scope>NUCLEOTIDE SEQUENCE [LARGE SCALE GENOMIC DNA]</scope>
    <source>
        <strain evidence="2 3">NBRC 14914</strain>
    </source>
</reference>
<dbReference type="Pfam" id="PF05787">
    <property type="entry name" value="PhoX"/>
    <property type="match status" value="2"/>
</dbReference>
<gene>
    <name evidence="2" type="ORF">Adu01nite_43110</name>
</gene>
<feature type="region of interest" description="Disordered" evidence="1">
    <location>
        <begin position="44"/>
        <end position="64"/>
    </location>
</feature>
<dbReference type="PANTHER" id="PTHR35399">
    <property type="entry name" value="SLR8030 PROTEIN"/>
    <property type="match status" value="1"/>
</dbReference>
<dbReference type="EMBL" id="BOML01000035">
    <property type="protein sequence ID" value="GIE02961.1"/>
    <property type="molecule type" value="Genomic_DNA"/>
</dbReference>
<evidence type="ECO:0008006" key="4">
    <source>
        <dbReference type="Google" id="ProtNLM"/>
    </source>
</evidence>
<name>A0ABQ3YZH5_9ACTN</name>
<evidence type="ECO:0000313" key="3">
    <source>
        <dbReference type="Proteomes" id="UP000637628"/>
    </source>
</evidence>
<dbReference type="PANTHER" id="PTHR35399:SF4">
    <property type="entry name" value="MEMBRANE PROTEIN"/>
    <property type="match status" value="1"/>
</dbReference>
<sequence length="507" mass="53849">MAIGNSKNQRGNRMTLSRRQILAGGTAGVGLTVAGSLPTLAEPAAAHGSSRSKGRPFPPLQDDPNGILALPAGFSYKIVTREGVSELSSGQGKTPAYHDGTGVVGAGRNRLTVIQNHEMTPHMSTYGVPHIAGTVYDPGAPNAGGCTVITTDGNGKATAEWVGISGTVRNCAGGVTPWGTWYTCEETFINAGTAWTAGTDTGTYAKDHGYVFEVLTGDSQHQLPKPIKAFGRYEHEALAVEPSLQRVYLSEDASGPTGLFYRWTAPHGVRLREGAANWLGDTAGKLEAMQIRLDDGSVLPDVAYLTSAQLGRPFKVTWIEVPERDAKTTPIRKQFADGTVTRGKKFEGVWSTGKGCYIVNSFAFADADLPADATRHDGMVWFYDYADQTITLTTYFPHNPAAATEGAFPKYADLTFDGPDNVTVTPWGTLVLAEDGVRASHVLSSVPGGPTYAIARNQISNGTANGAPTYSEFTGPTFSPDGKVLFVNIQVPGITLAITGPWEKYLG</sequence>
<accession>A0ABQ3YZH5</accession>
<protein>
    <recommendedName>
        <fullName evidence="4">DUF839 domain-containing protein</fullName>
    </recommendedName>
</protein>
<dbReference type="InterPro" id="IPR008557">
    <property type="entry name" value="PhoX"/>
</dbReference>
<keyword evidence="3" id="KW-1185">Reference proteome</keyword>
<evidence type="ECO:0000313" key="2">
    <source>
        <dbReference type="EMBL" id="GIE02961.1"/>
    </source>
</evidence>
<dbReference type="Proteomes" id="UP000637628">
    <property type="component" value="Unassembled WGS sequence"/>
</dbReference>
<dbReference type="InterPro" id="IPR006311">
    <property type="entry name" value="TAT_signal"/>
</dbReference>
<dbReference type="PROSITE" id="PS51318">
    <property type="entry name" value="TAT"/>
    <property type="match status" value="1"/>
</dbReference>